<evidence type="ECO:0000313" key="1">
    <source>
        <dbReference type="EMBL" id="KKS47870.1"/>
    </source>
</evidence>
<dbReference type="EMBL" id="LCDD01000002">
    <property type="protein sequence ID" value="KKS47870.1"/>
    <property type="molecule type" value="Genomic_DNA"/>
</dbReference>
<sequence length="176" mass="21063">MKRILKSLNSWLDIYRKPEESLLSDWFENLYSLLQNEGKKGNISEKIWYQKGEEMELTDIPNNFPLYKIKTLVLPQVNKDKRKYQPQLSEVTLISDIIPEGTPDIETWRLNLSLFDEKVKNIWPEIIFSRFRYSQLSDNRGKLEISQKHEINFRESRDLTLYEVKFIKSIFDKALT</sequence>
<accession>A0A0G0ZGH7</accession>
<reference evidence="1 2" key="1">
    <citation type="journal article" date="2015" name="Nature">
        <title>rRNA introns, odd ribosomes, and small enigmatic genomes across a large radiation of phyla.</title>
        <authorList>
            <person name="Brown C.T."/>
            <person name="Hug L.A."/>
            <person name="Thomas B.C."/>
            <person name="Sharon I."/>
            <person name="Castelle C.J."/>
            <person name="Singh A."/>
            <person name="Wilkins M.J."/>
            <person name="Williams K.H."/>
            <person name="Banfield J.F."/>
        </authorList>
    </citation>
    <scope>NUCLEOTIDE SEQUENCE [LARGE SCALE GENOMIC DNA]</scope>
</reference>
<proteinExistence type="predicted"/>
<evidence type="ECO:0000313" key="2">
    <source>
        <dbReference type="Proteomes" id="UP000034320"/>
    </source>
</evidence>
<gene>
    <name evidence="1" type="ORF">UV09_C0002G0048</name>
</gene>
<organism evidence="1 2">
    <name type="scientific">Candidatus Gottesmanbacteria bacterium GW2011_GWA2_42_18</name>
    <dbReference type="NCBI Taxonomy" id="1618442"/>
    <lineage>
        <taxon>Bacteria</taxon>
        <taxon>Candidatus Gottesmaniibacteriota</taxon>
    </lineage>
</organism>
<dbReference type="Proteomes" id="UP000034320">
    <property type="component" value="Unassembled WGS sequence"/>
</dbReference>
<protein>
    <submittedName>
        <fullName evidence="1">Uncharacterized protein</fullName>
    </submittedName>
</protein>
<dbReference type="AlphaFoldDB" id="A0A0G0ZGH7"/>
<name>A0A0G0ZGH7_9BACT</name>
<comment type="caution">
    <text evidence="1">The sequence shown here is derived from an EMBL/GenBank/DDBJ whole genome shotgun (WGS) entry which is preliminary data.</text>
</comment>